<reference evidence="3 4" key="2">
    <citation type="journal article" date="2019" name="G3 (Bethesda)">
        <title>Hybrid Assembly of the Genome of the Entomopathogenic Nematode Steinernema carpocapsae Identifies the X-Chromosome.</title>
        <authorList>
            <person name="Serra L."/>
            <person name="Macchietto M."/>
            <person name="Macias-Munoz A."/>
            <person name="McGill C.J."/>
            <person name="Rodriguez I.M."/>
            <person name="Rodriguez B."/>
            <person name="Murad R."/>
            <person name="Mortazavi A."/>
        </authorList>
    </citation>
    <scope>NUCLEOTIDE SEQUENCE [LARGE SCALE GENOMIC DNA]</scope>
    <source>
        <strain evidence="3 4">ALL</strain>
    </source>
</reference>
<reference evidence="3 4" key="1">
    <citation type="journal article" date="2015" name="Genome Biol.">
        <title>Comparative genomics of Steinernema reveals deeply conserved gene regulatory networks.</title>
        <authorList>
            <person name="Dillman A.R."/>
            <person name="Macchietto M."/>
            <person name="Porter C.F."/>
            <person name="Rogers A."/>
            <person name="Williams B."/>
            <person name="Antoshechkin I."/>
            <person name="Lee M.M."/>
            <person name="Goodwin Z."/>
            <person name="Lu X."/>
            <person name="Lewis E.E."/>
            <person name="Goodrich-Blair H."/>
            <person name="Stock S.P."/>
            <person name="Adams B.J."/>
            <person name="Sternberg P.W."/>
            <person name="Mortazavi A."/>
        </authorList>
    </citation>
    <scope>NUCLEOTIDE SEQUENCE [LARGE SCALE GENOMIC DNA]</scope>
    <source>
        <strain evidence="3 4">ALL</strain>
    </source>
</reference>
<gene>
    <name evidence="3" type="ORF">L596_027610</name>
</gene>
<keyword evidence="4" id="KW-1185">Reference proteome</keyword>
<dbReference type="Pfam" id="PF06394">
    <property type="entry name" value="Pepsin-I3"/>
    <property type="match status" value="1"/>
</dbReference>
<comment type="caution">
    <text evidence="3">The sequence shown here is derived from an EMBL/GenBank/DDBJ whole genome shotgun (WGS) entry which is preliminary data.</text>
</comment>
<evidence type="ECO:0000313" key="3">
    <source>
        <dbReference type="EMBL" id="TKR60353.1"/>
    </source>
</evidence>
<dbReference type="AlphaFoldDB" id="A0A4U5LW18"/>
<dbReference type="InterPro" id="IPR038412">
    <property type="entry name" value="Pepsin-I3_sf"/>
</dbReference>
<dbReference type="InterPro" id="IPR010480">
    <property type="entry name" value="Pepsin-I3"/>
</dbReference>
<sequence length="123" mass="13798">MQLSAFVLFAFCFGVSLSKDFQNPPPWKRYMGPGPVVFPHRTFNVGDCVVVDGMITEKNGESRQLTSSEQQQINQYRMAVGQWSYQLQSRISSQIPMQGRDSKLQVPEFPKAPCICASGCSDQ</sequence>
<dbReference type="OrthoDB" id="5872070at2759"/>
<protein>
    <recommendedName>
        <fullName evidence="2">Pepsin inhibitor-3-like repeated domain-containing protein</fullName>
    </recommendedName>
</protein>
<proteinExistence type="predicted"/>
<evidence type="ECO:0000313" key="4">
    <source>
        <dbReference type="Proteomes" id="UP000298663"/>
    </source>
</evidence>
<evidence type="ECO:0000256" key="1">
    <source>
        <dbReference type="SAM" id="SignalP"/>
    </source>
</evidence>
<accession>A0A4U5LW18</accession>
<organism evidence="3 4">
    <name type="scientific">Steinernema carpocapsae</name>
    <name type="common">Entomopathogenic nematode</name>
    <dbReference type="NCBI Taxonomy" id="34508"/>
    <lineage>
        <taxon>Eukaryota</taxon>
        <taxon>Metazoa</taxon>
        <taxon>Ecdysozoa</taxon>
        <taxon>Nematoda</taxon>
        <taxon>Chromadorea</taxon>
        <taxon>Rhabditida</taxon>
        <taxon>Tylenchina</taxon>
        <taxon>Panagrolaimomorpha</taxon>
        <taxon>Strongyloidoidea</taxon>
        <taxon>Steinernematidae</taxon>
        <taxon>Steinernema</taxon>
    </lineage>
</organism>
<evidence type="ECO:0000259" key="2">
    <source>
        <dbReference type="Pfam" id="PF06394"/>
    </source>
</evidence>
<dbReference type="Gene3D" id="3.30.1120.50">
    <property type="entry name" value="Pepsin inhibitor-3"/>
    <property type="match status" value="1"/>
</dbReference>
<feature type="chain" id="PRO_5020820449" description="Pepsin inhibitor-3-like repeated domain-containing protein" evidence="1">
    <location>
        <begin position="19"/>
        <end position="123"/>
    </location>
</feature>
<feature type="domain" description="Pepsin inhibitor-3-like repeated" evidence="2">
    <location>
        <begin position="48"/>
        <end position="95"/>
    </location>
</feature>
<name>A0A4U5LW18_STECR</name>
<keyword evidence="1" id="KW-0732">Signal</keyword>
<dbReference type="EMBL" id="AZBU02000011">
    <property type="protein sequence ID" value="TKR60353.1"/>
    <property type="molecule type" value="Genomic_DNA"/>
</dbReference>
<dbReference type="Proteomes" id="UP000298663">
    <property type="component" value="Unassembled WGS sequence"/>
</dbReference>
<feature type="signal peptide" evidence="1">
    <location>
        <begin position="1"/>
        <end position="18"/>
    </location>
</feature>